<dbReference type="InterPro" id="IPR016024">
    <property type="entry name" value="ARM-type_fold"/>
</dbReference>
<name>A0A834SGV9_9FABA</name>
<feature type="repeat" description="Pumilio" evidence="4">
    <location>
        <begin position="347"/>
        <end position="382"/>
    </location>
</feature>
<dbReference type="GO" id="GO:0005737">
    <property type="term" value="C:cytoplasm"/>
    <property type="evidence" value="ECO:0007669"/>
    <property type="project" value="TreeGrafter"/>
</dbReference>
<dbReference type="GO" id="GO:0003729">
    <property type="term" value="F:mRNA binding"/>
    <property type="evidence" value="ECO:0007669"/>
    <property type="project" value="TreeGrafter"/>
</dbReference>
<evidence type="ECO:0000256" key="3">
    <source>
        <dbReference type="ARBA" id="ARBA00022884"/>
    </source>
</evidence>
<evidence type="ECO:0000256" key="1">
    <source>
        <dbReference type="ARBA" id="ARBA00022737"/>
    </source>
</evidence>
<evidence type="ECO:0000256" key="4">
    <source>
        <dbReference type="PROSITE-ProRule" id="PRU00317"/>
    </source>
</evidence>
<dbReference type="InterPro" id="IPR033133">
    <property type="entry name" value="PUM-HD"/>
</dbReference>
<sequence>MASIGNPASIQIQCCESNSFEVLPATCSSPWTPFNPFNRERSVGRSNIEWDWLNYHESFTGVPYFPKWYPPCLWIQDYTDIDGGKAWLNQCDIVKEAGTQAGSIKLQIILAQNDKKITKIIFQNTFLHLQLIMTSYYGRYFFQALVDSCDLSLLDLIIARLTLSVEDLANLSCHPYGAQCLKRLINALPILDERSLSQAPFKFVTALSFRFYELMTNRTGSSIIQECLEVLSVPHNLPLYTELSHFCMDLATHERGCVSLNRALDYVDCLLTTEPISIICHNALQLAYHPYGHFVIQFILGMQMNDCNEEICQNLQGHYAALSTRKEGSHVVEKCLQSNSRAFALAELIWNDRLGDIASDRYGNHVLQTAIKETQVRALSFS</sequence>
<gene>
    <name evidence="6" type="ORF">G2W53_042954</name>
</gene>
<keyword evidence="1" id="KW-0677">Repeat</keyword>
<reference evidence="6" key="1">
    <citation type="submission" date="2020-09" db="EMBL/GenBank/DDBJ databases">
        <title>Genome-Enabled Discovery of Anthraquinone Biosynthesis in Senna tora.</title>
        <authorList>
            <person name="Kang S.-H."/>
            <person name="Pandey R.P."/>
            <person name="Lee C.-M."/>
            <person name="Sim J.-S."/>
            <person name="Jeong J.-T."/>
            <person name="Choi B.-S."/>
            <person name="Jung M."/>
            <person name="Ginzburg D."/>
            <person name="Zhao K."/>
            <person name="Won S.Y."/>
            <person name="Oh T.-J."/>
            <person name="Yu Y."/>
            <person name="Kim N.-H."/>
            <person name="Lee O.R."/>
            <person name="Lee T.-H."/>
            <person name="Bashyal P."/>
            <person name="Kim T.-S."/>
            <person name="Lee W.-H."/>
            <person name="Kawkins C."/>
            <person name="Kim C.-K."/>
            <person name="Kim J.S."/>
            <person name="Ahn B.O."/>
            <person name="Rhee S.Y."/>
            <person name="Sohng J.K."/>
        </authorList>
    </citation>
    <scope>NUCLEOTIDE SEQUENCE</scope>
    <source>
        <tissue evidence="6">Leaf</tissue>
    </source>
</reference>
<dbReference type="AlphaFoldDB" id="A0A834SGV9"/>
<dbReference type="InterPro" id="IPR001313">
    <property type="entry name" value="Pumilio_RNA-bd_rpt"/>
</dbReference>
<dbReference type="PANTHER" id="PTHR12537:SF137">
    <property type="entry name" value="PUMILIO HOMOLOG 16-RELATED"/>
    <property type="match status" value="1"/>
</dbReference>
<keyword evidence="7" id="KW-1185">Reference proteome</keyword>
<evidence type="ECO:0000256" key="2">
    <source>
        <dbReference type="ARBA" id="ARBA00022845"/>
    </source>
</evidence>
<dbReference type="Gene3D" id="1.25.10.10">
    <property type="entry name" value="Leucine-rich Repeat Variant"/>
    <property type="match status" value="1"/>
</dbReference>
<protein>
    <submittedName>
        <fullName evidence="6">Pumilio-like protein 12-like</fullName>
    </submittedName>
</protein>
<keyword evidence="3" id="KW-0694">RNA-binding</keyword>
<evidence type="ECO:0000313" key="6">
    <source>
        <dbReference type="EMBL" id="KAF7803843.1"/>
    </source>
</evidence>
<proteinExistence type="predicted"/>
<dbReference type="Proteomes" id="UP000634136">
    <property type="component" value="Unassembled WGS sequence"/>
</dbReference>
<dbReference type="PROSITE" id="PS50303">
    <property type="entry name" value="PUM_HD"/>
    <property type="match status" value="1"/>
</dbReference>
<dbReference type="OrthoDB" id="668540at2759"/>
<organism evidence="6 7">
    <name type="scientific">Senna tora</name>
    <dbReference type="NCBI Taxonomy" id="362788"/>
    <lineage>
        <taxon>Eukaryota</taxon>
        <taxon>Viridiplantae</taxon>
        <taxon>Streptophyta</taxon>
        <taxon>Embryophyta</taxon>
        <taxon>Tracheophyta</taxon>
        <taxon>Spermatophyta</taxon>
        <taxon>Magnoliopsida</taxon>
        <taxon>eudicotyledons</taxon>
        <taxon>Gunneridae</taxon>
        <taxon>Pentapetalae</taxon>
        <taxon>rosids</taxon>
        <taxon>fabids</taxon>
        <taxon>Fabales</taxon>
        <taxon>Fabaceae</taxon>
        <taxon>Caesalpinioideae</taxon>
        <taxon>Cassia clade</taxon>
        <taxon>Senna</taxon>
    </lineage>
</organism>
<dbReference type="GO" id="GO:0006417">
    <property type="term" value="P:regulation of translation"/>
    <property type="evidence" value="ECO:0007669"/>
    <property type="project" value="UniProtKB-KW"/>
</dbReference>
<dbReference type="InterPro" id="IPR011989">
    <property type="entry name" value="ARM-like"/>
</dbReference>
<comment type="caution">
    <text evidence="6">The sequence shown here is derived from an EMBL/GenBank/DDBJ whole genome shotgun (WGS) entry which is preliminary data.</text>
</comment>
<dbReference type="Pfam" id="PF00806">
    <property type="entry name" value="PUF"/>
    <property type="match status" value="5"/>
</dbReference>
<dbReference type="SUPFAM" id="SSF48371">
    <property type="entry name" value="ARM repeat"/>
    <property type="match status" value="1"/>
</dbReference>
<dbReference type="EMBL" id="JAAIUW010000013">
    <property type="protein sequence ID" value="KAF7803843.1"/>
    <property type="molecule type" value="Genomic_DNA"/>
</dbReference>
<evidence type="ECO:0000313" key="7">
    <source>
        <dbReference type="Proteomes" id="UP000634136"/>
    </source>
</evidence>
<evidence type="ECO:0000259" key="5">
    <source>
        <dbReference type="PROSITE" id="PS50303"/>
    </source>
</evidence>
<dbReference type="PROSITE" id="PS50302">
    <property type="entry name" value="PUM"/>
    <property type="match status" value="1"/>
</dbReference>
<dbReference type="SMART" id="SM00025">
    <property type="entry name" value="Pumilio"/>
    <property type="match status" value="4"/>
</dbReference>
<dbReference type="PANTHER" id="PTHR12537">
    <property type="entry name" value="RNA BINDING PROTEIN PUMILIO-RELATED"/>
    <property type="match status" value="1"/>
</dbReference>
<keyword evidence="2" id="KW-0810">Translation regulation</keyword>
<feature type="domain" description="PUM-HD" evidence="5">
    <location>
        <begin position="56"/>
        <end position="382"/>
    </location>
</feature>
<accession>A0A834SGV9</accession>